<accession>A0A0V8JIE6</accession>
<name>A0A0V8JIE6_9BACI</name>
<evidence type="ECO:0000256" key="4">
    <source>
        <dbReference type="ARBA" id="ARBA00022801"/>
    </source>
</evidence>
<keyword evidence="4" id="KW-0378">Hydrolase</keyword>
<evidence type="ECO:0000313" key="10">
    <source>
        <dbReference type="Proteomes" id="UP000053681"/>
    </source>
</evidence>
<feature type="active site" description="Charge relay system" evidence="6">
    <location>
        <position position="277"/>
    </location>
</feature>
<dbReference type="InterPro" id="IPR029062">
    <property type="entry name" value="Class_I_gatase-like"/>
</dbReference>
<dbReference type="CDD" id="cd07025">
    <property type="entry name" value="Peptidase_S66"/>
    <property type="match status" value="1"/>
</dbReference>
<feature type="domain" description="LD-carboxypeptidase C-terminal" evidence="8">
    <location>
        <begin position="176"/>
        <end position="292"/>
    </location>
</feature>
<sequence>MMKPSALKKGDIVGVVSPASPPKEQQLKKGIAYLESLGLQVQVGKSVYEKNGYLAGTDEQRAGDINAFFATPNVKGIICACGGYGTARMADLLDYELIKDNPKIFWGYSDITFLHTAISQKTGLITFHGPMLSSDIGKDDVKEQTKQSFQQLFTPQPTYYTDQITSLQIIEQGEVSGQLIGGNLTLLASSLGTEFEVDTKGKILFIEDIEEEPYSIDRMMTQLKLAGKFEDAAGIMLCDFHKCEPLKKENSLSLEEALLQPLKGLKKPIMKGFLIGHCSPQIAVPVGAYATMSTYERMVELEAGVKVD</sequence>
<dbReference type="PANTHER" id="PTHR30237:SF2">
    <property type="entry name" value="MUREIN TETRAPEPTIDE CARBOXYPEPTIDASE"/>
    <property type="match status" value="1"/>
</dbReference>
<comment type="similarity">
    <text evidence="1">Belongs to the peptidase S66 family.</text>
</comment>
<dbReference type="InterPro" id="IPR027478">
    <property type="entry name" value="LdcA_N"/>
</dbReference>
<dbReference type="EMBL" id="LNQP01000068">
    <property type="protein sequence ID" value="KSU86746.1"/>
    <property type="molecule type" value="Genomic_DNA"/>
</dbReference>
<protein>
    <submittedName>
        <fullName evidence="9">LD-carboxypeptidase</fullName>
    </submittedName>
</protein>
<dbReference type="GO" id="GO:0008236">
    <property type="term" value="F:serine-type peptidase activity"/>
    <property type="evidence" value="ECO:0007669"/>
    <property type="project" value="UniProtKB-KW"/>
</dbReference>
<dbReference type="RefSeq" id="WP_062687184.1">
    <property type="nucleotide sequence ID" value="NZ_KQ758683.1"/>
</dbReference>
<evidence type="ECO:0000259" key="7">
    <source>
        <dbReference type="Pfam" id="PF02016"/>
    </source>
</evidence>
<dbReference type="AlphaFoldDB" id="A0A0V8JIE6"/>
<evidence type="ECO:0000256" key="6">
    <source>
        <dbReference type="PIRSR" id="PIRSR028757-1"/>
    </source>
</evidence>
<dbReference type="SUPFAM" id="SSF141986">
    <property type="entry name" value="LD-carboxypeptidase A C-terminal domain-like"/>
    <property type="match status" value="1"/>
</dbReference>
<dbReference type="Pfam" id="PF17676">
    <property type="entry name" value="Peptidase_S66C"/>
    <property type="match status" value="1"/>
</dbReference>
<dbReference type="InterPro" id="IPR027461">
    <property type="entry name" value="Carboxypeptidase_A_C_sf"/>
</dbReference>
<dbReference type="Proteomes" id="UP000053681">
    <property type="component" value="Unassembled WGS sequence"/>
</dbReference>
<feature type="active site" description="Nucleophile" evidence="6">
    <location>
        <position position="109"/>
    </location>
</feature>
<evidence type="ECO:0000313" key="9">
    <source>
        <dbReference type="EMBL" id="KSU86746.1"/>
    </source>
</evidence>
<proteinExistence type="inferred from homology"/>
<dbReference type="InterPro" id="IPR040921">
    <property type="entry name" value="Peptidase_S66C"/>
</dbReference>
<reference evidence="9 10" key="1">
    <citation type="submission" date="2015-11" db="EMBL/GenBank/DDBJ databases">
        <title>Bacillus caseinolyticus sp nov.</title>
        <authorList>
            <person name="Dastager S.G."/>
            <person name="Mawlankar R."/>
        </authorList>
    </citation>
    <scope>NUCLEOTIDE SEQUENCE [LARGE SCALE GENOMIC DNA]</scope>
    <source>
        <strain evidence="9 10">SGD-V-76</strain>
    </source>
</reference>
<evidence type="ECO:0000256" key="2">
    <source>
        <dbReference type="ARBA" id="ARBA00022645"/>
    </source>
</evidence>
<feature type="domain" description="LD-carboxypeptidase N-terminal" evidence="7">
    <location>
        <begin position="13"/>
        <end position="129"/>
    </location>
</feature>
<organism evidence="9 10">
    <name type="scientific">Priestia veravalensis</name>
    <dbReference type="NCBI Taxonomy" id="1414648"/>
    <lineage>
        <taxon>Bacteria</taxon>
        <taxon>Bacillati</taxon>
        <taxon>Bacillota</taxon>
        <taxon>Bacilli</taxon>
        <taxon>Bacillales</taxon>
        <taxon>Bacillaceae</taxon>
        <taxon>Priestia</taxon>
    </lineage>
</organism>
<evidence type="ECO:0000259" key="8">
    <source>
        <dbReference type="Pfam" id="PF17676"/>
    </source>
</evidence>
<dbReference type="PIRSF" id="PIRSF028757">
    <property type="entry name" value="LD-carboxypeptidase"/>
    <property type="match status" value="1"/>
</dbReference>
<evidence type="ECO:0000256" key="5">
    <source>
        <dbReference type="ARBA" id="ARBA00022825"/>
    </source>
</evidence>
<evidence type="ECO:0000256" key="1">
    <source>
        <dbReference type="ARBA" id="ARBA00010233"/>
    </source>
</evidence>
<dbReference type="Pfam" id="PF02016">
    <property type="entry name" value="Peptidase_S66"/>
    <property type="match status" value="1"/>
</dbReference>
<dbReference type="PANTHER" id="PTHR30237">
    <property type="entry name" value="MURAMOYLTETRAPEPTIDE CARBOXYPEPTIDASE"/>
    <property type="match status" value="1"/>
</dbReference>
<dbReference type="SUPFAM" id="SSF52317">
    <property type="entry name" value="Class I glutamine amidotransferase-like"/>
    <property type="match status" value="1"/>
</dbReference>
<evidence type="ECO:0000256" key="3">
    <source>
        <dbReference type="ARBA" id="ARBA00022670"/>
    </source>
</evidence>
<dbReference type="GO" id="GO:0006508">
    <property type="term" value="P:proteolysis"/>
    <property type="evidence" value="ECO:0007669"/>
    <property type="project" value="UniProtKB-KW"/>
</dbReference>
<dbReference type="InterPro" id="IPR040449">
    <property type="entry name" value="Peptidase_S66_N"/>
</dbReference>
<gene>
    <name evidence="9" type="ORF">AS180_16870</name>
</gene>
<keyword evidence="5" id="KW-0720">Serine protease</keyword>
<dbReference type="Gene3D" id="3.50.30.60">
    <property type="entry name" value="LD-carboxypeptidase A C-terminal domain-like"/>
    <property type="match status" value="1"/>
</dbReference>
<keyword evidence="2 9" id="KW-0121">Carboxypeptidase</keyword>
<keyword evidence="3" id="KW-0645">Protease</keyword>
<keyword evidence="10" id="KW-1185">Reference proteome</keyword>
<dbReference type="InterPro" id="IPR003507">
    <property type="entry name" value="S66_fam"/>
</dbReference>
<comment type="caution">
    <text evidence="9">The sequence shown here is derived from an EMBL/GenBank/DDBJ whole genome shotgun (WGS) entry which is preliminary data.</text>
</comment>
<dbReference type="GO" id="GO:0004180">
    <property type="term" value="F:carboxypeptidase activity"/>
    <property type="evidence" value="ECO:0007669"/>
    <property type="project" value="UniProtKB-KW"/>
</dbReference>
<dbReference type="Gene3D" id="3.40.50.10740">
    <property type="entry name" value="Class I glutamine amidotransferase-like"/>
    <property type="match status" value="1"/>
</dbReference>
<feature type="active site" description="Charge relay system" evidence="6">
    <location>
        <position position="207"/>
    </location>
</feature>